<evidence type="ECO:0000256" key="1">
    <source>
        <dbReference type="SAM" id="MobiDB-lite"/>
    </source>
</evidence>
<reference evidence="2 3" key="1">
    <citation type="submission" date="2019-01" db="EMBL/GenBank/DDBJ databases">
        <title>Draft genome sequences of three monokaryotic isolates of the white-rot basidiomycete fungus Dichomitus squalens.</title>
        <authorList>
            <consortium name="DOE Joint Genome Institute"/>
            <person name="Lopez S.C."/>
            <person name="Andreopoulos B."/>
            <person name="Pangilinan J."/>
            <person name="Lipzen A."/>
            <person name="Riley R."/>
            <person name="Ahrendt S."/>
            <person name="Ng V."/>
            <person name="Barry K."/>
            <person name="Daum C."/>
            <person name="Grigoriev I.V."/>
            <person name="Hilden K.S."/>
            <person name="Makela M.R."/>
            <person name="de Vries R.P."/>
        </authorList>
    </citation>
    <scope>NUCLEOTIDE SEQUENCE [LARGE SCALE GENOMIC DNA]</scope>
    <source>
        <strain evidence="2 3">CBS 464.89</strain>
    </source>
</reference>
<evidence type="ECO:0000313" key="3">
    <source>
        <dbReference type="Proteomes" id="UP000292082"/>
    </source>
</evidence>
<organism evidence="2 3">
    <name type="scientific">Dichomitus squalens</name>
    <dbReference type="NCBI Taxonomy" id="114155"/>
    <lineage>
        <taxon>Eukaryota</taxon>
        <taxon>Fungi</taxon>
        <taxon>Dikarya</taxon>
        <taxon>Basidiomycota</taxon>
        <taxon>Agaricomycotina</taxon>
        <taxon>Agaricomycetes</taxon>
        <taxon>Polyporales</taxon>
        <taxon>Polyporaceae</taxon>
        <taxon>Dichomitus</taxon>
    </lineage>
</organism>
<accession>A0A4Q9PYU1</accession>
<name>A0A4Q9PYU1_9APHY</name>
<gene>
    <name evidence="2" type="ORF">BD310DRAFT_905580</name>
</gene>
<proteinExistence type="predicted"/>
<feature type="compositionally biased region" description="Basic and acidic residues" evidence="1">
    <location>
        <begin position="1"/>
        <end position="14"/>
    </location>
</feature>
<protein>
    <submittedName>
        <fullName evidence="2">Uncharacterized protein</fullName>
    </submittedName>
</protein>
<keyword evidence="3" id="KW-1185">Reference proteome</keyword>
<dbReference type="Proteomes" id="UP000292082">
    <property type="component" value="Unassembled WGS sequence"/>
</dbReference>
<dbReference type="EMBL" id="ML145108">
    <property type="protein sequence ID" value="TBU59967.1"/>
    <property type="molecule type" value="Genomic_DNA"/>
</dbReference>
<feature type="region of interest" description="Disordered" evidence="1">
    <location>
        <begin position="1"/>
        <end position="50"/>
    </location>
</feature>
<dbReference type="AlphaFoldDB" id="A0A4Q9PYU1"/>
<sequence>MDPRGPEAEPDELHNGWGALFKDEEEDEDYTPSECSSDRLSDASDWDPIEAAPETPIYRHNTQVMRERLAFSVSRTRTSVVDHVQYERSALMGSEELPRILERWYKVPRASSSRHHHVRPQGARKALEEFALECVEEIVDRELEPLCTVQEDSVQPRGRPPTLSDYLNGASDIMFKSRLA</sequence>
<evidence type="ECO:0000313" key="2">
    <source>
        <dbReference type="EMBL" id="TBU59967.1"/>
    </source>
</evidence>